<proteinExistence type="predicted"/>
<sequence length="20" mass="2238">MCTNSAYKYLCTLTLANTLL</sequence>
<accession>A0A0A9H0N9</accession>
<reference evidence="1" key="1">
    <citation type="submission" date="2014-09" db="EMBL/GenBank/DDBJ databases">
        <authorList>
            <person name="Magalhaes I.L.F."/>
            <person name="Oliveira U."/>
            <person name="Santos F.R."/>
            <person name="Vidigal T.H.D.A."/>
            <person name="Brescovit A.D."/>
            <person name="Santos A.J."/>
        </authorList>
    </citation>
    <scope>NUCLEOTIDE SEQUENCE</scope>
    <source>
        <tissue evidence="1">Shoot tissue taken approximately 20 cm above the soil surface</tissue>
    </source>
</reference>
<evidence type="ECO:0000313" key="1">
    <source>
        <dbReference type="EMBL" id="JAE29354.1"/>
    </source>
</evidence>
<name>A0A0A9H0N9_ARUDO</name>
<protein>
    <submittedName>
        <fullName evidence="1">Uncharacterized protein</fullName>
    </submittedName>
</protein>
<dbReference type="AlphaFoldDB" id="A0A0A9H0N9"/>
<reference evidence="1" key="2">
    <citation type="journal article" date="2015" name="Data Brief">
        <title>Shoot transcriptome of the giant reed, Arundo donax.</title>
        <authorList>
            <person name="Barrero R.A."/>
            <person name="Guerrero F.D."/>
            <person name="Moolhuijzen P."/>
            <person name="Goolsby J.A."/>
            <person name="Tidwell J."/>
            <person name="Bellgard S.E."/>
            <person name="Bellgard M.I."/>
        </authorList>
    </citation>
    <scope>NUCLEOTIDE SEQUENCE</scope>
    <source>
        <tissue evidence="1">Shoot tissue taken approximately 20 cm above the soil surface</tissue>
    </source>
</reference>
<organism evidence="1">
    <name type="scientific">Arundo donax</name>
    <name type="common">Giant reed</name>
    <name type="synonym">Donax arundinaceus</name>
    <dbReference type="NCBI Taxonomy" id="35708"/>
    <lineage>
        <taxon>Eukaryota</taxon>
        <taxon>Viridiplantae</taxon>
        <taxon>Streptophyta</taxon>
        <taxon>Embryophyta</taxon>
        <taxon>Tracheophyta</taxon>
        <taxon>Spermatophyta</taxon>
        <taxon>Magnoliopsida</taxon>
        <taxon>Liliopsida</taxon>
        <taxon>Poales</taxon>
        <taxon>Poaceae</taxon>
        <taxon>PACMAD clade</taxon>
        <taxon>Arundinoideae</taxon>
        <taxon>Arundineae</taxon>
        <taxon>Arundo</taxon>
    </lineage>
</organism>
<dbReference type="EMBL" id="GBRH01168542">
    <property type="protein sequence ID" value="JAE29354.1"/>
    <property type="molecule type" value="Transcribed_RNA"/>
</dbReference>